<evidence type="ECO:0000256" key="9">
    <source>
        <dbReference type="ARBA" id="ARBA00023315"/>
    </source>
</evidence>
<dbReference type="InterPro" id="IPR000182">
    <property type="entry name" value="GNAT_dom"/>
</dbReference>
<dbReference type="GO" id="GO:0010485">
    <property type="term" value="F:histone H4 acetyltransferase activity"/>
    <property type="evidence" value="ECO:0007669"/>
    <property type="project" value="InterPro"/>
</dbReference>
<dbReference type="EC" id="2.3.1.257" evidence="4"/>
<dbReference type="PANTHER" id="PTHR20531">
    <property type="entry name" value="N-ALPHA-ACETYLTRANSFERASE 40"/>
    <property type="match status" value="1"/>
</dbReference>
<dbReference type="GO" id="GO:1990189">
    <property type="term" value="F:protein N-terminal-serine acetyltransferase activity"/>
    <property type="evidence" value="ECO:0007669"/>
    <property type="project" value="UniProtKB-EC"/>
</dbReference>
<dbReference type="Proteomes" id="UP000250266">
    <property type="component" value="Unassembled WGS sequence"/>
</dbReference>
<dbReference type="GO" id="GO:0005634">
    <property type="term" value="C:nucleus"/>
    <property type="evidence" value="ECO:0007669"/>
    <property type="project" value="UniProtKB-SubCell"/>
</dbReference>
<dbReference type="PROSITE" id="PS51186">
    <property type="entry name" value="GNAT"/>
    <property type="match status" value="1"/>
</dbReference>
<dbReference type="PANTHER" id="PTHR20531:SF1">
    <property type="entry name" value="N-ALPHA-ACETYLTRANSFERASE 40"/>
    <property type="match status" value="1"/>
</dbReference>
<keyword evidence="7 14" id="KW-0808">Transferase</keyword>
<keyword evidence="8" id="KW-0539">Nucleus</keyword>
<dbReference type="Pfam" id="PF00583">
    <property type="entry name" value="Acetyltransf_1"/>
    <property type="match status" value="1"/>
</dbReference>
<comment type="catalytic activity">
    <reaction evidence="11">
        <text>N-terminal L-seryl-[histone H4] + acetyl-CoA = N-terminal N(alpha)-acetyl-L-seryl-[histone H4] + CoA + H(+)</text>
        <dbReference type="Rhea" id="RHEA:50596"/>
        <dbReference type="Rhea" id="RHEA-COMP:12740"/>
        <dbReference type="Rhea" id="RHEA-COMP:12743"/>
        <dbReference type="ChEBI" id="CHEBI:15378"/>
        <dbReference type="ChEBI" id="CHEBI:57287"/>
        <dbReference type="ChEBI" id="CHEBI:57288"/>
        <dbReference type="ChEBI" id="CHEBI:64738"/>
        <dbReference type="ChEBI" id="CHEBI:83690"/>
        <dbReference type="EC" id="2.3.1.257"/>
    </reaction>
</comment>
<feature type="compositionally biased region" description="Basic and acidic residues" evidence="12">
    <location>
        <begin position="58"/>
        <end position="68"/>
    </location>
</feature>
<comment type="similarity">
    <text evidence="3">Belongs to the acetyltransferase family. NAA40 subfamily.</text>
</comment>
<reference evidence="14 15" key="1">
    <citation type="journal article" date="2016" name="Nat. Commun.">
        <title>Ectomycorrhizal ecology is imprinted in the genome of the dominant symbiotic fungus Cenococcum geophilum.</title>
        <authorList>
            <consortium name="DOE Joint Genome Institute"/>
            <person name="Peter M."/>
            <person name="Kohler A."/>
            <person name="Ohm R.A."/>
            <person name="Kuo A."/>
            <person name="Krutzmann J."/>
            <person name="Morin E."/>
            <person name="Arend M."/>
            <person name="Barry K.W."/>
            <person name="Binder M."/>
            <person name="Choi C."/>
            <person name="Clum A."/>
            <person name="Copeland A."/>
            <person name="Grisel N."/>
            <person name="Haridas S."/>
            <person name="Kipfer T."/>
            <person name="LaButti K."/>
            <person name="Lindquist E."/>
            <person name="Lipzen A."/>
            <person name="Maire R."/>
            <person name="Meier B."/>
            <person name="Mihaltcheva S."/>
            <person name="Molinier V."/>
            <person name="Murat C."/>
            <person name="Poggeler S."/>
            <person name="Quandt C.A."/>
            <person name="Sperisen C."/>
            <person name="Tritt A."/>
            <person name="Tisserant E."/>
            <person name="Crous P.W."/>
            <person name="Henrissat B."/>
            <person name="Nehls U."/>
            <person name="Egli S."/>
            <person name="Spatafora J.W."/>
            <person name="Grigoriev I.V."/>
            <person name="Martin F.M."/>
        </authorList>
    </citation>
    <scope>NUCLEOTIDE SEQUENCE [LARGE SCALE GENOMIC DNA]</scope>
    <source>
        <strain evidence="14 15">CBS 459.81</strain>
    </source>
</reference>
<evidence type="ECO:0000256" key="3">
    <source>
        <dbReference type="ARBA" id="ARBA00008870"/>
    </source>
</evidence>
<evidence type="ECO:0000313" key="14">
    <source>
        <dbReference type="EMBL" id="OCK79083.1"/>
    </source>
</evidence>
<evidence type="ECO:0000256" key="1">
    <source>
        <dbReference type="ARBA" id="ARBA00004123"/>
    </source>
</evidence>
<evidence type="ECO:0000256" key="6">
    <source>
        <dbReference type="ARBA" id="ARBA00022490"/>
    </source>
</evidence>
<evidence type="ECO:0000256" key="11">
    <source>
        <dbReference type="ARBA" id="ARBA00049524"/>
    </source>
</evidence>
<gene>
    <name evidence="14" type="ORF">K432DRAFT_330867</name>
</gene>
<dbReference type="SUPFAM" id="SSF55729">
    <property type="entry name" value="Acyl-CoA N-acyltransferases (Nat)"/>
    <property type="match status" value="1"/>
</dbReference>
<organism evidence="14 15">
    <name type="scientific">Lepidopterella palustris CBS 459.81</name>
    <dbReference type="NCBI Taxonomy" id="1314670"/>
    <lineage>
        <taxon>Eukaryota</taxon>
        <taxon>Fungi</taxon>
        <taxon>Dikarya</taxon>
        <taxon>Ascomycota</taxon>
        <taxon>Pezizomycotina</taxon>
        <taxon>Dothideomycetes</taxon>
        <taxon>Pleosporomycetidae</taxon>
        <taxon>Mytilinidiales</taxon>
        <taxon>Argynnaceae</taxon>
        <taxon>Lepidopterella</taxon>
    </lineage>
</organism>
<dbReference type="Gene3D" id="3.40.630.30">
    <property type="match status" value="1"/>
</dbReference>
<keyword evidence="9 14" id="KW-0012">Acyltransferase</keyword>
<dbReference type="GO" id="GO:0005737">
    <property type="term" value="C:cytoplasm"/>
    <property type="evidence" value="ECO:0007669"/>
    <property type="project" value="UniProtKB-SubCell"/>
</dbReference>
<dbReference type="InterPro" id="IPR039949">
    <property type="entry name" value="NAA40"/>
</dbReference>
<feature type="domain" description="N-acetyltransferase" evidence="13">
    <location>
        <begin position="117"/>
        <end position="283"/>
    </location>
</feature>
<sequence>MEQLSESLVNHERASRVQKAVHGVGLNSPHKLLKRIREDERLSQTRPRKRRATCPADTEAHSDMPKLTEGDLVIETNSLSPAEFQSRFLPIHSPLLVFVPEPKERPTAKTPADSLSMKLETSAQLSKMELDACFNLVEETSSEAYKNSTVRWRPKAKRREMQDVDMRYILVRRLSQPLDNNNSDQAPHDILGFLSFMITMDDDYMYPVLYVYEVHLSEGLRGCGLGSHLMNVAEKIGQGVGVTKIMLTVFTSNTAAEKFYRRLGYSKDDISPEPRVLRNKTVRPPDYMIMSKSLKDGDDA</sequence>
<evidence type="ECO:0000256" key="12">
    <source>
        <dbReference type="SAM" id="MobiDB-lite"/>
    </source>
</evidence>
<name>A0A8E2JE41_9PEZI</name>
<evidence type="ECO:0000256" key="4">
    <source>
        <dbReference type="ARBA" id="ARBA00012950"/>
    </source>
</evidence>
<evidence type="ECO:0000256" key="2">
    <source>
        <dbReference type="ARBA" id="ARBA00004496"/>
    </source>
</evidence>
<evidence type="ECO:0000256" key="10">
    <source>
        <dbReference type="ARBA" id="ARBA00047821"/>
    </source>
</evidence>
<evidence type="ECO:0000256" key="8">
    <source>
        <dbReference type="ARBA" id="ARBA00023242"/>
    </source>
</evidence>
<protein>
    <recommendedName>
        <fullName evidence="5">N-alpha-acetyltransferase 40</fullName>
        <ecNumber evidence="4">2.3.1.257</ecNumber>
    </recommendedName>
</protein>
<evidence type="ECO:0000256" key="7">
    <source>
        <dbReference type="ARBA" id="ARBA00022679"/>
    </source>
</evidence>
<accession>A0A8E2JE41</accession>
<comment type="subcellular location">
    <subcellularLocation>
        <location evidence="2">Cytoplasm</location>
    </subcellularLocation>
    <subcellularLocation>
        <location evidence="1">Nucleus</location>
    </subcellularLocation>
</comment>
<dbReference type="CDD" id="cd04301">
    <property type="entry name" value="NAT_SF"/>
    <property type="match status" value="1"/>
</dbReference>
<keyword evidence="15" id="KW-1185">Reference proteome</keyword>
<dbReference type="GO" id="GO:0043998">
    <property type="term" value="F:histone H2A acetyltransferase activity"/>
    <property type="evidence" value="ECO:0007669"/>
    <property type="project" value="InterPro"/>
</dbReference>
<comment type="catalytic activity">
    <reaction evidence="10">
        <text>N-terminal L-seryl-[histone H2A] + acetyl-CoA = N-terminal N(alpha)-acetyl-L-seryl-[histone H2A] + CoA + H(+)</text>
        <dbReference type="Rhea" id="RHEA:50600"/>
        <dbReference type="Rhea" id="RHEA-COMP:12742"/>
        <dbReference type="Rhea" id="RHEA-COMP:12744"/>
        <dbReference type="ChEBI" id="CHEBI:15378"/>
        <dbReference type="ChEBI" id="CHEBI:57287"/>
        <dbReference type="ChEBI" id="CHEBI:57288"/>
        <dbReference type="ChEBI" id="CHEBI:64738"/>
        <dbReference type="ChEBI" id="CHEBI:83690"/>
        <dbReference type="EC" id="2.3.1.257"/>
    </reaction>
</comment>
<dbReference type="InterPro" id="IPR016181">
    <property type="entry name" value="Acyl_CoA_acyltransferase"/>
</dbReference>
<dbReference type="AlphaFoldDB" id="A0A8E2JE41"/>
<evidence type="ECO:0000313" key="15">
    <source>
        <dbReference type="Proteomes" id="UP000250266"/>
    </source>
</evidence>
<evidence type="ECO:0000259" key="13">
    <source>
        <dbReference type="PROSITE" id="PS51186"/>
    </source>
</evidence>
<feature type="region of interest" description="Disordered" evidence="12">
    <location>
        <begin position="38"/>
        <end position="68"/>
    </location>
</feature>
<keyword evidence="6" id="KW-0963">Cytoplasm</keyword>
<proteinExistence type="inferred from homology"/>
<dbReference type="EMBL" id="KV745024">
    <property type="protein sequence ID" value="OCK79083.1"/>
    <property type="molecule type" value="Genomic_DNA"/>
</dbReference>
<evidence type="ECO:0000256" key="5">
    <source>
        <dbReference type="ARBA" id="ARBA00015043"/>
    </source>
</evidence>
<dbReference type="OrthoDB" id="424551at2759"/>